<keyword evidence="2" id="KW-1185">Reference proteome</keyword>
<evidence type="ECO:0008006" key="3">
    <source>
        <dbReference type="Google" id="ProtNLM"/>
    </source>
</evidence>
<evidence type="ECO:0000313" key="2">
    <source>
        <dbReference type="Proteomes" id="UP000234275"/>
    </source>
</evidence>
<dbReference type="InterPro" id="IPR039634">
    <property type="entry name" value="Bul1-like"/>
</dbReference>
<dbReference type="OrthoDB" id="2283785at2759"/>
<dbReference type="AlphaFoldDB" id="A0A2I2GKA2"/>
<dbReference type="RefSeq" id="XP_024708616.1">
    <property type="nucleotide sequence ID" value="XM_024854522.1"/>
</dbReference>
<accession>A0A2I2GKA2</accession>
<dbReference type="Proteomes" id="UP000234275">
    <property type="component" value="Unassembled WGS sequence"/>
</dbReference>
<dbReference type="EMBL" id="MSFO01000002">
    <property type="protein sequence ID" value="PLB53314.1"/>
    <property type="molecule type" value="Genomic_DNA"/>
</dbReference>
<dbReference type="STRING" id="1392250.A0A2I2GKA2"/>
<dbReference type="VEuPathDB" id="FungiDB:P170DRAFT_507982"/>
<gene>
    <name evidence="1" type="ORF">P170DRAFT_507982</name>
</gene>
<protein>
    <recommendedName>
        <fullName evidence="3">Arrestin-like N-terminal domain-containing protein</fullName>
    </recommendedName>
</protein>
<sequence length="480" mass="53508">MVSKSIFCRGLNAWECIATRPRVTIDIDGQDAGDAKTYTTFDSIEGNITIDVDHETPFHDIEITFEGRSRVSIERTDPVVGQRIARHTFLRLRQPIDPDVYPSCKVLKPSISYRIPFLFILPDRLLPQSCRHKVSDNHVHQTHTQLPATFGDSTACGSGLCDIAPDTCQISYAIRARVLRDPPVKDSHNKPLVDTSREVRVVPGIDQGLIRKAGENGLCHSVQGAKRVNNGLLKGNQGHLTATVCQPDPILLDYTNTSAHTIHSATIVHLRFDPENGEQPPKLSSLRSKLGVRTFYGSTPWTSHPLNVNAAELRGKNQNFILEHIPLSSYSIASMEWTKHVVSNGTTYPHPPTGPSEFAEPQLQIPGSYNGKVYYTTSITVPIYLPKSRQFVSSFYSCFISRIYTLDLCVSYHTPKTRLLKHSLNIKVPLTLKVAVPALLDSSTDVLCGKETIQPCLQQGYGDWEYDKPGYWNEGCPIYT</sequence>
<dbReference type="PANTHER" id="PTHR31904">
    <property type="entry name" value="BYPASS OF STOP CODON PROTEIN 5-RELATED"/>
    <property type="match status" value="1"/>
</dbReference>
<proteinExistence type="predicted"/>
<name>A0A2I2GKA2_9EURO</name>
<organism evidence="1 2">
    <name type="scientific">Aspergillus steynii IBT 23096</name>
    <dbReference type="NCBI Taxonomy" id="1392250"/>
    <lineage>
        <taxon>Eukaryota</taxon>
        <taxon>Fungi</taxon>
        <taxon>Dikarya</taxon>
        <taxon>Ascomycota</taxon>
        <taxon>Pezizomycotina</taxon>
        <taxon>Eurotiomycetes</taxon>
        <taxon>Eurotiomycetidae</taxon>
        <taxon>Eurotiales</taxon>
        <taxon>Aspergillaceae</taxon>
        <taxon>Aspergillus</taxon>
        <taxon>Aspergillus subgen. Circumdati</taxon>
    </lineage>
</organism>
<dbReference type="InterPro" id="IPR014752">
    <property type="entry name" value="Arrestin-like_C"/>
</dbReference>
<comment type="caution">
    <text evidence="1">The sequence shown here is derived from an EMBL/GenBank/DDBJ whole genome shotgun (WGS) entry which is preliminary data.</text>
</comment>
<dbReference type="Gene3D" id="2.60.40.640">
    <property type="match status" value="1"/>
</dbReference>
<evidence type="ECO:0000313" key="1">
    <source>
        <dbReference type="EMBL" id="PLB53314.1"/>
    </source>
</evidence>
<dbReference type="GeneID" id="36562228"/>
<reference evidence="1 2" key="1">
    <citation type="submission" date="2016-12" db="EMBL/GenBank/DDBJ databases">
        <title>The genomes of Aspergillus section Nigri reveals drivers in fungal speciation.</title>
        <authorList>
            <consortium name="DOE Joint Genome Institute"/>
            <person name="Vesth T.C."/>
            <person name="Nybo J."/>
            <person name="Theobald S."/>
            <person name="Brandl J."/>
            <person name="Frisvad J.C."/>
            <person name="Nielsen K.F."/>
            <person name="Lyhne E.K."/>
            <person name="Kogle M.E."/>
            <person name="Kuo A."/>
            <person name="Riley R."/>
            <person name="Clum A."/>
            <person name="Nolan M."/>
            <person name="Lipzen A."/>
            <person name="Salamov A."/>
            <person name="Henrissat B."/>
            <person name="Wiebenga A."/>
            <person name="De Vries R.P."/>
            <person name="Grigoriev I.V."/>
            <person name="Mortensen U.H."/>
            <person name="Andersen M.R."/>
            <person name="Baker S.E."/>
        </authorList>
    </citation>
    <scope>NUCLEOTIDE SEQUENCE [LARGE SCALE GENOMIC DNA]</scope>
    <source>
        <strain evidence="1 2">IBT 23096</strain>
    </source>
</reference>
<dbReference type="PANTHER" id="PTHR31904:SF1">
    <property type="entry name" value="BYPASS OF STOP CODON PROTEIN 5-RELATED"/>
    <property type="match status" value="1"/>
</dbReference>